<comment type="caution">
    <text evidence="1">The sequence shown here is derived from an EMBL/GenBank/DDBJ whole genome shotgun (WGS) entry which is preliminary data.</text>
</comment>
<dbReference type="EMBL" id="JBEPTQ010000002">
    <property type="protein sequence ID" value="MET4721674.1"/>
    <property type="molecule type" value="Genomic_DNA"/>
</dbReference>
<dbReference type="Gene3D" id="3.40.50.2000">
    <property type="entry name" value="Glycogen Phosphorylase B"/>
    <property type="match status" value="1"/>
</dbReference>
<sequence length="316" mass="35298">MKEWRGEPLEGKTILLYSEMGLGDEILLLRFAKPVKDLGARVIVSVRAPMFRLAHSLPFADAVIVQYGPVLYEFGEVPRFDPLPWAPDYICGLFAVPAFVPAGLTYTWSPGSPAPLPSGMGDLELLPCRSAYLRAEDWSPKLQLPPGFNIGICWASGTYHQEFSQKKSLALRQLAPLARPGVNLVSLQKEYDDAEEMRSLGIIDIMSGVTDFADTAWIVDQLDFVVTVDTSVAHLAGALGKPVWNLVRLDAVWPWLWETDATCWYRSMVLYRQSTAGDWEEPTNRMFADFNSVCVALRPPQQQRTHVHGHPTTPPQ</sequence>
<name>A0ABV2RZQ6_BRAJP</name>
<organism evidence="1 2">
    <name type="scientific">Bradyrhizobium japonicum</name>
    <dbReference type="NCBI Taxonomy" id="375"/>
    <lineage>
        <taxon>Bacteria</taxon>
        <taxon>Pseudomonadati</taxon>
        <taxon>Pseudomonadota</taxon>
        <taxon>Alphaproteobacteria</taxon>
        <taxon>Hyphomicrobiales</taxon>
        <taxon>Nitrobacteraceae</taxon>
        <taxon>Bradyrhizobium</taxon>
    </lineage>
</organism>
<gene>
    <name evidence="1" type="ORF">ABIF63_005780</name>
</gene>
<dbReference type="RefSeq" id="WP_354270189.1">
    <property type="nucleotide sequence ID" value="NZ_JBEPTQ010000002.1"/>
</dbReference>
<keyword evidence="2" id="KW-1185">Reference proteome</keyword>
<evidence type="ECO:0000313" key="1">
    <source>
        <dbReference type="EMBL" id="MET4721674.1"/>
    </source>
</evidence>
<dbReference type="Proteomes" id="UP001549291">
    <property type="component" value="Unassembled WGS sequence"/>
</dbReference>
<evidence type="ECO:0000313" key="2">
    <source>
        <dbReference type="Proteomes" id="UP001549291"/>
    </source>
</evidence>
<accession>A0ABV2RZQ6</accession>
<reference evidence="1 2" key="1">
    <citation type="submission" date="2024-06" db="EMBL/GenBank/DDBJ databases">
        <title>Genomic Encyclopedia of Type Strains, Phase V (KMG-V): Genome sequencing to study the core and pangenomes of soil and plant-associated prokaryotes.</title>
        <authorList>
            <person name="Whitman W."/>
        </authorList>
    </citation>
    <scope>NUCLEOTIDE SEQUENCE [LARGE SCALE GENOMIC DNA]</scope>
    <source>
        <strain evidence="1 2">USDA 160</strain>
    </source>
</reference>
<proteinExistence type="predicted"/>
<protein>
    <submittedName>
        <fullName evidence="1">Uncharacterized protein</fullName>
    </submittedName>
</protein>
<dbReference type="SUPFAM" id="SSF53756">
    <property type="entry name" value="UDP-Glycosyltransferase/glycogen phosphorylase"/>
    <property type="match status" value="1"/>
</dbReference>